<dbReference type="InterPro" id="IPR002129">
    <property type="entry name" value="PyrdxlP-dep_de-COase"/>
</dbReference>
<keyword evidence="4 6" id="KW-0663">Pyridoxal phosphate</keyword>
<dbReference type="Gene3D" id="3.40.640.10">
    <property type="entry name" value="Type I PLP-dependent aspartate aminotransferase-like (Major domain)"/>
    <property type="match status" value="1"/>
</dbReference>
<sequence>MSDPIMDGYFIHTISHFLDHVDSLKCIAPVLGIGYEKCMEGTRRNIDREKLAMLSRIKQGEQSENAHNQNFPDEMSSIEKVTELLADYCLGMTIWAHPNAQANVVPPPTIPSITAFIAAAIYNPNLIWDEYSCMFAEAELEAVAMLSDLVGYDSKKSSGIFTFGGTGTILYGCKLGVEKIFSGRAMTEGVRDDVKIVASESSHYSRLNVAGWLGVGTKNVVTIPTTRENEMSLTDLEDYLRHAFETGEKVAIILATLGTTDTFGIDDLASIVRLRDKLAAEYRLEHLPHIHADAVIGWAWAVFKDYDFEINPLGFHARTLRSLQDSLQRISSLHMADSIGIDFHKTGYAPYISSAMLVKNRQDLILLSRAPEQMPYLYQYGYYHPGIYTLECSRPGTGALAALANMRLLGKQGYRVLLGHVVEMAEMLRDQLERHTFIKILNDYNYGPVTLFRVYPDGADAEEIFQRELTDPDYREQLEEYNTYNLRIFKQIHERAMRGEGILLSWTDACRHANYPDGPPVAALKSFIMSPWTNLKAVDMVARQVLEARMQAKK</sequence>
<evidence type="ECO:0000256" key="7">
    <source>
        <dbReference type="RuleBase" id="RU000382"/>
    </source>
</evidence>
<protein>
    <submittedName>
        <fullName evidence="8">PLP-dependent enzyme, glutamate decarboxylase</fullName>
    </submittedName>
</protein>
<dbReference type="GO" id="GO:0019752">
    <property type="term" value="P:carboxylic acid metabolic process"/>
    <property type="evidence" value="ECO:0007669"/>
    <property type="project" value="InterPro"/>
</dbReference>
<dbReference type="GO" id="GO:0016831">
    <property type="term" value="F:carboxy-lyase activity"/>
    <property type="evidence" value="ECO:0007669"/>
    <property type="project" value="UniProtKB-KW"/>
</dbReference>
<evidence type="ECO:0000256" key="5">
    <source>
        <dbReference type="ARBA" id="ARBA00023239"/>
    </source>
</evidence>
<evidence type="ECO:0000256" key="3">
    <source>
        <dbReference type="ARBA" id="ARBA00022793"/>
    </source>
</evidence>
<accession>A0A062V1G2</accession>
<keyword evidence="3" id="KW-0210">Decarboxylase</keyword>
<dbReference type="InterPro" id="IPR015422">
    <property type="entry name" value="PyrdxlP-dep_Trfase_small"/>
</dbReference>
<dbReference type="PANTHER" id="PTHR45677">
    <property type="entry name" value="GLUTAMATE DECARBOXYLASE-RELATED"/>
    <property type="match status" value="1"/>
</dbReference>
<reference evidence="8 9" key="1">
    <citation type="journal article" date="2013" name="Nature">
        <title>Anaerobic oxidation of methane coupled to nitrate reduction in a novel archaeal lineage.</title>
        <authorList>
            <person name="Haroon M.F."/>
            <person name="Hu S."/>
            <person name="Shi Y."/>
            <person name="Imelfort M."/>
            <person name="Keller J."/>
            <person name="Hugenholtz P."/>
            <person name="Yuan Z."/>
            <person name="Tyson G.W."/>
        </authorList>
    </citation>
    <scope>NUCLEOTIDE SEQUENCE [LARGE SCALE GENOMIC DNA]</scope>
    <source>
        <strain evidence="8 9">ANME-2d</strain>
    </source>
</reference>
<dbReference type="InterPro" id="IPR015424">
    <property type="entry name" value="PyrdxlP-dep_Trfase"/>
</dbReference>
<evidence type="ECO:0000256" key="1">
    <source>
        <dbReference type="ARBA" id="ARBA00001933"/>
    </source>
</evidence>
<evidence type="ECO:0000313" key="9">
    <source>
        <dbReference type="Proteomes" id="UP000027153"/>
    </source>
</evidence>
<evidence type="ECO:0000256" key="2">
    <source>
        <dbReference type="ARBA" id="ARBA00009533"/>
    </source>
</evidence>
<feature type="modified residue" description="N6-(pyridoxal phosphate)lysine" evidence="6">
    <location>
        <position position="345"/>
    </location>
</feature>
<comment type="caution">
    <text evidence="8">The sequence shown here is derived from an EMBL/GenBank/DDBJ whole genome shotgun (WGS) entry which is preliminary data.</text>
</comment>
<dbReference type="Pfam" id="PF00282">
    <property type="entry name" value="Pyridoxal_deC"/>
    <property type="match status" value="1"/>
</dbReference>
<dbReference type="EMBL" id="JMIY01000008">
    <property type="protein sequence ID" value="KCZ70443.1"/>
    <property type="molecule type" value="Genomic_DNA"/>
</dbReference>
<evidence type="ECO:0000256" key="4">
    <source>
        <dbReference type="ARBA" id="ARBA00022898"/>
    </source>
</evidence>
<keyword evidence="9" id="KW-1185">Reference proteome</keyword>
<dbReference type="Proteomes" id="UP000027153">
    <property type="component" value="Unassembled WGS sequence"/>
</dbReference>
<gene>
    <name evidence="8" type="ORF">ANME2D_03358</name>
</gene>
<proteinExistence type="inferred from homology"/>
<evidence type="ECO:0000313" key="8">
    <source>
        <dbReference type="EMBL" id="KCZ70443.1"/>
    </source>
</evidence>
<name>A0A062V1G2_9EURY</name>
<keyword evidence="5 7" id="KW-0456">Lyase</keyword>
<dbReference type="InterPro" id="IPR015421">
    <property type="entry name" value="PyrdxlP-dep_Trfase_major"/>
</dbReference>
<dbReference type="SUPFAM" id="SSF53383">
    <property type="entry name" value="PLP-dependent transferases"/>
    <property type="match status" value="1"/>
</dbReference>
<dbReference type="PATRIC" id="fig|1392998.3.peg.3349"/>
<dbReference type="GO" id="GO:0030170">
    <property type="term" value="F:pyridoxal phosphate binding"/>
    <property type="evidence" value="ECO:0007669"/>
    <property type="project" value="InterPro"/>
</dbReference>
<comment type="cofactor">
    <cofactor evidence="1 6 7">
        <name>pyridoxal 5'-phosphate</name>
        <dbReference type="ChEBI" id="CHEBI:597326"/>
    </cofactor>
</comment>
<evidence type="ECO:0000256" key="6">
    <source>
        <dbReference type="PIRSR" id="PIRSR602129-50"/>
    </source>
</evidence>
<comment type="similarity">
    <text evidence="2 7">Belongs to the group II decarboxylase family.</text>
</comment>
<organism evidence="8 9">
    <name type="scientific">Candidatus Methanoperedens nitratireducens</name>
    <dbReference type="NCBI Taxonomy" id="1392998"/>
    <lineage>
        <taxon>Archaea</taxon>
        <taxon>Methanobacteriati</taxon>
        <taxon>Methanobacteriota</taxon>
        <taxon>Stenosarchaea group</taxon>
        <taxon>Methanomicrobia</taxon>
        <taxon>Methanosarcinales</taxon>
        <taxon>ANME-2 cluster</taxon>
        <taxon>Candidatus Methanoperedentaceae</taxon>
        <taxon>Candidatus Methanoperedens</taxon>
    </lineage>
</organism>
<dbReference type="PANTHER" id="PTHR45677:SF8">
    <property type="entry name" value="CYSTEINE SULFINIC ACID DECARBOXYLASE"/>
    <property type="match status" value="1"/>
</dbReference>
<dbReference type="GO" id="GO:0005737">
    <property type="term" value="C:cytoplasm"/>
    <property type="evidence" value="ECO:0007669"/>
    <property type="project" value="TreeGrafter"/>
</dbReference>
<dbReference type="AlphaFoldDB" id="A0A062V1G2"/>
<dbReference type="Gene3D" id="3.90.1150.10">
    <property type="entry name" value="Aspartate Aminotransferase, domain 1"/>
    <property type="match status" value="1"/>
</dbReference>